<proteinExistence type="predicted"/>
<gene>
    <name evidence="3" type="ORF">PPROV_000706900</name>
</gene>
<dbReference type="EC" id="5.2.1.8" evidence="1"/>
<dbReference type="InterPro" id="IPR001179">
    <property type="entry name" value="PPIase_FKBP_dom"/>
</dbReference>
<evidence type="ECO:0000313" key="4">
    <source>
        <dbReference type="Proteomes" id="UP000660262"/>
    </source>
</evidence>
<keyword evidence="1" id="KW-0697">Rotamase</keyword>
<dbReference type="GO" id="GO:0003755">
    <property type="term" value="F:peptidyl-prolyl cis-trans isomerase activity"/>
    <property type="evidence" value="ECO:0007669"/>
    <property type="project" value="UniProtKB-KW"/>
</dbReference>
<reference evidence="3" key="1">
    <citation type="submission" date="2020-10" db="EMBL/GenBank/DDBJ databases">
        <title>Unveiling of a novel bifunctional photoreceptor, Dualchrome1, isolated from a cosmopolitan green alga.</title>
        <authorList>
            <person name="Suzuki S."/>
            <person name="Kawachi M."/>
        </authorList>
    </citation>
    <scope>NUCLEOTIDE SEQUENCE</scope>
    <source>
        <strain evidence="3">NIES 2893</strain>
    </source>
</reference>
<dbReference type="OrthoDB" id="1902587at2759"/>
<protein>
    <recommendedName>
        <fullName evidence="1">peptidylprolyl isomerase</fullName>
        <ecNumber evidence="1">5.2.1.8</ecNumber>
    </recommendedName>
</protein>
<dbReference type="PROSITE" id="PS50059">
    <property type="entry name" value="FKBP_PPIASE"/>
    <property type="match status" value="1"/>
</dbReference>
<comment type="caution">
    <text evidence="3">The sequence shown here is derived from an EMBL/GenBank/DDBJ whole genome shotgun (WGS) entry which is preliminary data.</text>
</comment>
<evidence type="ECO:0000313" key="3">
    <source>
        <dbReference type="EMBL" id="GHP08330.1"/>
    </source>
</evidence>
<keyword evidence="1" id="KW-0413">Isomerase</keyword>
<dbReference type="SUPFAM" id="SSF54534">
    <property type="entry name" value="FKBP-like"/>
    <property type="match status" value="1"/>
</dbReference>
<dbReference type="Pfam" id="PF00254">
    <property type="entry name" value="FKBP_C"/>
    <property type="match status" value="1"/>
</dbReference>
<name>A0A830HRC7_9CHLO</name>
<sequence length="234" mass="25204">MSMSCHYSCLLGGQHEAPKSKGLQHRRVEQARMTLPRSRRNVHTCAMTHLEQDHRHAITRRRRVLALSSATLAILLPPDVAGWRRVAYAAQETMQARVGDLVLAHFVAYVDDGRTEFFDGTRGGATYLDGGSGVFRPAVLVAGGAVKPGQPKGLLDRLVGLKAGESATFTLEPEEAFGSATAQGPYGVVPGGSRVRYEVEVLRVSRDGPDKLFEGISKCGAGGAFEQDEGCKDI</sequence>
<dbReference type="Proteomes" id="UP000660262">
    <property type="component" value="Unassembled WGS sequence"/>
</dbReference>
<evidence type="ECO:0000259" key="2">
    <source>
        <dbReference type="PROSITE" id="PS50059"/>
    </source>
</evidence>
<dbReference type="Gene3D" id="3.10.50.40">
    <property type="match status" value="1"/>
</dbReference>
<comment type="catalytic activity">
    <reaction evidence="1">
        <text>[protein]-peptidylproline (omega=180) = [protein]-peptidylproline (omega=0)</text>
        <dbReference type="Rhea" id="RHEA:16237"/>
        <dbReference type="Rhea" id="RHEA-COMP:10747"/>
        <dbReference type="Rhea" id="RHEA-COMP:10748"/>
        <dbReference type="ChEBI" id="CHEBI:83833"/>
        <dbReference type="ChEBI" id="CHEBI:83834"/>
        <dbReference type="EC" id="5.2.1.8"/>
    </reaction>
</comment>
<dbReference type="EMBL" id="BNJQ01000020">
    <property type="protein sequence ID" value="GHP08330.1"/>
    <property type="molecule type" value="Genomic_DNA"/>
</dbReference>
<dbReference type="InterPro" id="IPR046357">
    <property type="entry name" value="PPIase_dom_sf"/>
</dbReference>
<feature type="domain" description="PPIase FKBP-type" evidence="2">
    <location>
        <begin position="99"/>
        <end position="205"/>
    </location>
</feature>
<keyword evidence="4" id="KW-1185">Reference proteome</keyword>
<dbReference type="AlphaFoldDB" id="A0A830HRC7"/>
<accession>A0A830HRC7</accession>
<organism evidence="3 4">
    <name type="scientific">Pycnococcus provasolii</name>
    <dbReference type="NCBI Taxonomy" id="41880"/>
    <lineage>
        <taxon>Eukaryota</taxon>
        <taxon>Viridiplantae</taxon>
        <taxon>Chlorophyta</taxon>
        <taxon>Pseudoscourfieldiophyceae</taxon>
        <taxon>Pseudoscourfieldiales</taxon>
        <taxon>Pycnococcaceae</taxon>
        <taxon>Pycnococcus</taxon>
    </lineage>
</organism>
<evidence type="ECO:0000256" key="1">
    <source>
        <dbReference type="PROSITE-ProRule" id="PRU00277"/>
    </source>
</evidence>